<dbReference type="AlphaFoldDB" id="A0A1F8GCD5"/>
<dbReference type="PANTHER" id="PTHR43584">
    <property type="entry name" value="NUCLEOTIDYL TRANSFERASE"/>
    <property type="match status" value="1"/>
</dbReference>
<evidence type="ECO:0000313" key="5">
    <source>
        <dbReference type="Proteomes" id="UP000178227"/>
    </source>
</evidence>
<proteinExistence type="predicted"/>
<dbReference type="InterPro" id="IPR029044">
    <property type="entry name" value="Nucleotide-diphossugar_trans"/>
</dbReference>
<dbReference type="PANTHER" id="PTHR43584:SF8">
    <property type="entry name" value="N-ACETYLMURAMATE ALPHA-1-PHOSPHATE URIDYLYLTRANSFERASE"/>
    <property type="match status" value="1"/>
</dbReference>
<evidence type="ECO:0000259" key="3">
    <source>
        <dbReference type="Pfam" id="PF00483"/>
    </source>
</evidence>
<protein>
    <recommendedName>
        <fullName evidence="3">Nucleotidyl transferase domain-containing protein</fullName>
    </recommendedName>
</protein>
<evidence type="ECO:0000256" key="2">
    <source>
        <dbReference type="ARBA" id="ARBA00022695"/>
    </source>
</evidence>
<sequence>MQAIILAAGRGTRFGELTKKTPKSLVPVNGKPILEYTLSSLPSSTEEVFIVIGHLGEQIKKHFGNSHGRLKITYIKIKKLNGTGGALWQAKTYLKKDRFLVLNGDDIYRKSELENLIKHGWSAGLAKTIPPSSKYLTFELDKDGMLLGARYPTNEEMTQGILISTGAFVLNPDIFKYKLVKISNGEYGLPQTILKSIRKHPTKGIIMKNWIQINCPEDANKAEQILKTNKILP</sequence>
<accession>A0A1F8GCD5</accession>
<comment type="caution">
    <text evidence="4">The sequence shown here is derived from an EMBL/GenBank/DDBJ whole genome shotgun (WGS) entry which is preliminary data.</text>
</comment>
<gene>
    <name evidence="4" type="ORF">A2918_02815</name>
</gene>
<dbReference type="EMBL" id="MGKI01000006">
    <property type="protein sequence ID" value="OGN23037.1"/>
    <property type="molecule type" value="Genomic_DNA"/>
</dbReference>
<dbReference type="Pfam" id="PF00483">
    <property type="entry name" value="NTP_transferase"/>
    <property type="match status" value="1"/>
</dbReference>
<dbReference type="InterPro" id="IPR050065">
    <property type="entry name" value="GlmU-like"/>
</dbReference>
<dbReference type="GO" id="GO:0016779">
    <property type="term" value="F:nucleotidyltransferase activity"/>
    <property type="evidence" value="ECO:0007669"/>
    <property type="project" value="UniProtKB-KW"/>
</dbReference>
<reference evidence="4 5" key="1">
    <citation type="journal article" date="2016" name="Nat. Commun.">
        <title>Thousands of microbial genomes shed light on interconnected biogeochemical processes in an aquifer system.</title>
        <authorList>
            <person name="Anantharaman K."/>
            <person name="Brown C.T."/>
            <person name="Hug L.A."/>
            <person name="Sharon I."/>
            <person name="Castelle C.J."/>
            <person name="Probst A.J."/>
            <person name="Thomas B.C."/>
            <person name="Singh A."/>
            <person name="Wilkins M.J."/>
            <person name="Karaoz U."/>
            <person name="Brodie E.L."/>
            <person name="Williams K.H."/>
            <person name="Hubbard S.S."/>
            <person name="Banfield J.F."/>
        </authorList>
    </citation>
    <scope>NUCLEOTIDE SEQUENCE [LARGE SCALE GENOMIC DNA]</scope>
</reference>
<dbReference type="SUPFAM" id="SSF53448">
    <property type="entry name" value="Nucleotide-diphospho-sugar transferases"/>
    <property type="match status" value="1"/>
</dbReference>
<keyword evidence="1" id="KW-0808">Transferase</keyword>
<dbReference type="InterPro" id="IPR005835">
    <property type="entry name" value="NTP_transferase_dom"/>
</dbReference>
<evidence type="ECO:0000313" key="4">
    <source>
        <dbReference type="EMBL" id="OGN23037.1"/>
    </source>
</evidence>
<evidence type="ECO:0000256" key="1">
    <source>
        <dbReference type="ARBA" id="ARBA00022679"/>
    </source>
</evidence>
<feature type="domain" description="Nucleotidyl transferase" evidence="3">
    <location>
        <begin position="3"/>
        <end position="119"/>
    </location>
</feature>
<dbReference type="STRING" id="1802694.A2918_02815"/>
<keyword evidence="2" id="KW-0548">Nucleotidyltransferase</keyword>
<name>A0A1F8GCD5_9BACT</name>
<dbReference type="Gene3D" id="3.90.550.10">
    <property type="entry name" value="Spore Coat Polysaccharide Biosynthesis Protein SpsA, Chain A"/>
    <property type="match status" value="1"/>
</dbReference>
<dbReference type="CDD" id="cd04181">
    <property type="entry name" value="NTP_transferase"/>
    <property type="match status" value="1"/>
</dbReference>
<organism evidence="4 5">
    <name type="scientific">Candidatus Yanofskybacteria bacterium RIFCSPLOWO2_01_FULL_42_49</name>
    <dbReference type="NCBI Taxonomy" id="1802694"/>
    <lineage>
        <taxon>Bacteria</taxon>
        <taxon>Candidatus Yanofskyibacteriota</taxon>
    </lineage>
</organism>
<dbReference type="Proteomes" id="UP000178227">
    <property type="component" value="Unassembled WGS sequence"/>
</dbReference>